<keyword evidence="2" id="KW-1003">Cell membrane</keyword>
<protein>
    <submittedName>
        <fullName evidence="8">RND efflux transporter</fullName>
    </submittedName>
</protein>
<dbReference type="PROSITE" id="PS50156">
    <property type="entry name" value="SSD"/>
    <property type="match status" value="1"/>
</dbReference>
<dbReference type="Gene3D" id="1.20.1640.10">
    <property type="entry name" value="Multidrug efflux transporter AcrB transmembrane domain"/>
    <property type="match status" value="2"/>
</dbReference>
<keyword evidence="5 6" id="KW-0472">Membrane</keyword>
<comment type="subcellular location">
    <subcellularLocation>
        <location evidence="1">Cell membrane</location>
        <topology evidence="1">Multi-pass membrane protein</topology>
    </subcellularLocation>
</comment>
<evidence type="ECO:0000313" key="8">
    <source>
        <dbReference type="EMBL" id="ARU58274.1"/>
    </source>
</evidence>
<dbReference type="EMBL" id="CP021425">
    <property type="protein sequence ID" value="ARU58274.1"/>
    <property type="molecule type" value="Genomic_DNA"/>
</dbReference>
<feature type="transmembrane region" description="Helical" evidence="6">
    <location>
        <begin position="754"/>
        <end position="781"/>
    </location>
</feature>
<dbReference type="Pfam" id="PF03176">
    <property type="entry name" value="MMPL"/>
    <property type="match status" value="2"/>
</dbReference>
<dbReference type="AlphaFoldDB" id="A0A1Y0IFX1"/>
<evidence type="ECO:0000256" key="1">
    <source>
        <dbReference type="ARBA" id="ARBA00004651"/>
    </source>
</evidence>
<dbReference type="OrthoDB" id="5963930at2"/>
<evidence type="ECO:0000256" key="3">
    <source>
        <dbReference type="ARBA" id="ARBA00022692"/>
    </source>
</evidence>
<name>A0A1Y0IFX1_9GAMM</name>
<dbReference type="PANTHER" id="PTHR33406:SF10">
    <property type="entry name" value="SSD DOMAIN-CONTAINING PROTEIN"/>
    <property type="match status" value="1"/>
</dbReference>
<keyword evidence="4 6" id="KW-1133">Transmembrane helix</keyword>
<evidence type="ECO:0000256" key="2">
    <source>
        <dbReference type="ARBA" id="ARBA00022475"/>
    </source>
</evidence>
<feature type="transmembrane region" description="Helical" evidence="6">
    <location>
        <begin position="341"/>
        <end position="364"/>
    </location>
</feature>
<dbReference type="SUPFAM" id="SSF82866">
    <property type="entry name" value="Multidrug efflux transporter AcrB transmembrane domain"/>
    <property type="match status" value="2"/>
</dbReference>
<feature type="transmembrane region" description="Helical" evidence="6">
    <location>
        <begin position="630"/>
        <end position="647"/>
    </location>
</feature>
<dbReference type="KEGG" id="ome:OLMES_4259"/>
<evidence type="ECO:0000259" key="7">
    <source>
        <dbReference type="PROSITE" id="PS50156"/>
    </source>
</evidence>
<reference evidence="8 9" key="1">
    <citation type="submission" date="2017-05" db="EMBL/GenBank/DDBJ databases">
        <title>Genomic insights into alkan degradation activity of Oleiphilus messinensis.</title>
        <authorList>
            <person name="Kozyavkin S.A."/>
            <person name="Slesarev A.I."/>
            <person name="Golyshin P.N."/>
            <person name="Korzhenkov A."/>
            <person name="Golyshina O.N."/>
            <person name="Toshchakov S.V."/>
        </authorList>
    </citation>
    <scope>NUCLEOTIDE SEQUENCE [LARGE SCALE GENOMIC DNA]</scope>
    <source>
        <strain evidence="8 9">ME102</strain>
    </source>
</reference>
<feature type="transmembrane region" description="Helical" evidence="6">
    <location>
        <begin position="269"/>
        <end position="291"/>
    </location>
</feature>
<feature type="transmembrane region" description="Helical" evidence="6">
    <location>
        <begin position="297"/>
        <end position="320"/>
    </location>
</feature>
<keyword evidence="3 6" id="KW-0812">Transmembrane</keyword>
<dbReference type="InterPro" id="IPR000731">
    <property type="entry name" value="SSD"/>
</dbReference>
<feature type="domain" description="SSD" evidence="7">
    <location>
        <begin position="270"/>
        <end position="395"/>
    </location>
</feature>
<feature type="transmembrane region" description="Helical" evidence="6">
    <location>
        <begin position="370"/>
        <end position="398"/>
    </location>
</feature>
<feature type="transmembrane region" description="Helical" evidence="6">
    <location>
        <begin position="237"/>
        <end position="262"/>
    </location>
</feature>
<dbReference type="Proteomes" id="UP000196027">
    <property type="component" value="Chromosome"/>
</dbReference>
<evidence type="ECO:0000256" key="6">
    <source>
        <dbReference type="SAM" id="Phobius"/>
    </source>
</evidence>
<feature type="transmembrane region" description="Helical" evidence="6">
    <location>
        <begin position="31"/>
        <end position="49"/>
    </location>
</feature>
<feature type="transmembrane region" description="Helical" evidence="6">
    <location>
        <begin position="682"/>
        <end position="702"/>
    </location>
</feature>
<evidence type="ECO:0000256" key="5">
    <source>
        <dbReference type="ARBA" id="ARBA00023136"/>
    </source>
</evidence>
<feature type="transmembrane region" description="Helical" evidence="6">
    <location>
        <begin position="419"/>
        <end position="446"/>
    </location>
</feature>
<gene>
    <name evidence="8" type="ORF">OLMES_4259</name>
</gene>
<dbReference type="InterPro" id="IPR050545">
    <property type="entry name" value="Mycobact_MmpL"/>
</dbReference>
<accession>A0A1Y0IFX1</accession>
<dbReference type="RefSeq" id="WP_087463072.1">
    <property type="nucleotide sequence ID" value="NZ_CP021425.1"/>
</dbReference>
<feature type="transmembrane region" description="Helical" evidence="6">
    <location>
        <begin position="728"/>
        <end position="748"/>
    </location>
</feature>
<proteinExistence type="predicted"/>
<dbReference type="InterPro" id="IPR004869">
    <property type="entry name" value="MMPL_dom"/>
</dbReference>
<dbReference type="GO" id="GO:0005886">
    <property type="term" value="C:plasma membrane"/>
    <property type="evidence" value="ECO:0007669"/>
    <property type="project" value="UniProtKB-SubCell"/>
</dbReference>
<evidence type="ECO:0000313" key="9">
    <source>
        <dbReference type="Proteomes" id="UP000196027"/>
    </source>
</evidence>
<keyword evidence="9" id="KW-1185">Reference proteome</keyword>
<sequence length="802" mass="88785">MSNPQHDKGEHYLLTPKAEPLLERLIFNNRFIILVLFFLLTLFLGYNASKIQPDASLERLIPLEHPFIQNMLRNREDLQNLGNSVRIAVAVREGDIFTKEYMDTLKEITDEVFYLSGVDRAGLKSIWTPNVRWVEVTEEGFQGGPVIPNGYDGSKSSLEKLRQNILKSGQVGSLVADNFRSTIILAPLTEINPETGEKLQYKEFSPELEKKIREKYELKNPNVKIHIIGFAKKVGDLIAGIQSIAMFAAITIVLTFVFLLIYSRCFKSTLVPIIASIIAVIWQMGILRLLGFGLDPYSVLVPFLVFAIGISHGVQVVNAMAVESAKGFDAMTSARLAFRALYIPGMLALVSDAMGFLTLLFIKIDVIKDLAVAAGVGVAIIIVTNLVLHPIIMSYVGISRSGINHVQNHGEKADRKWKLMSYFSHPTIAPISVLIALMGFALGAYYQKDLKIGDLDKGAPELRPDSVYNLDNEYIISNYSTSSDVLVVMVETPAEQCTSYKVMDAMDRLQWRMQNTPGVQNTASLVTVSKIVTKALNEGNWKWFELSRNQTIINSSIQRAPSGLINTDCSLTPVIIYLEDHKAETLQRVVAEVQAFADENPSDDFQFKLAAGNAGIESATNEVISKAKDMMLIFVYAVVSVLCFLTFRSLRAVICIIVPLMLTSVLCEALMAKMGIGIKVATLPVIALGVGIGVDYGIYIYTRLEQMLLQGKPLQEAYFETLRTTGKAVSFTGITLAIGVCTWIFSPIKFQADMGILLFFMFLWNMVGSIWLLPALARFLLRPDKMVAKAKQAEAAAAAALN</sequence>
<dbReference type="PANTHER" id="PTHR33406">
    <property type="entry name" value="MEMBRANE PROTEIN MJ1562-RELATED"/>
    <property type="match status" value="1"/>
</dbReference>
<organism evidence="8 9">
    <name type="scientific">Oleiphilus messinensis</name>
    <dbReference type="NCBI Taxonomy" id="141451"/>
    <lineage>
        <taxon>Bacteria</taxon>
        <taxon>Pseudomonadati</taxon>
        <taxon>Pseudomonadota</taxon>
        <taxon>Gammaproteobacteria</taxon>
        <taxon>Oceanospirillales</taxon>
        <taxon>Oleiphilaceae</taxon>
        <taxon>Oleiphilus</taxon>
    </lineage>
</organism>
<evidence type="ECO:0000256" key="4">
    <source>
        <dbReference type="ARBA" id="ARBA00022989"/>
    </source>
</evidence>